<dbReference type="InterPro" id="IPR036919">
    <property type="entry name" value="Ribo_uL30_ferredoxin-like_sf"/>
</dbReference>
<organism evidence="8 9">
    <name type="scientific">Dialister invisus DSM 15470</name>
    <dbReference type="NCBI Taxonomy" id="592028"/>
    <lineage>
        <taxon>Bacteria</taxon>
        <taxon>Bacillati</taxon>
        <taxon>Bacillota</taxon>
        <taxon>Negativicutes</taxon>
        <taxon>Veillonellales</taxon>
        <taxon>Veillonellaceae</taxon>
        <taxon>Dialister</taxon>
    </lineage>
</organism>
<dbReference type="Pfam" id="PF00327">
    <property type="entry name" value="Ribosomal_L30"/>
    <property type="match status" value="1"/>
</dbReference>
<dbReference type="eggNOG" id="COG1841">
    <property type="taxonomic scope" value="Bacteria"/>
</dbReference>
<dbReference type="HOGENOM" id="CLU_131047_2_1_9"/>
<dbReference type="NCBIfam" id="TIGR01308">
    <property type="entry name" value="rpmD_bact"/>
    <property type="match status" value="1"/>
</dbReference>
<evidence type="ECO:0000256" key="6">
    <source>
        <dbReference type="RuleBase" id="RU003734"/>
    </source>
</evidence>
<dbReference type="InterPro" id="IPR005996">
    <property type="entry name" value="Ribosomal_uL30_bac-type"/>
</dbReference>
<reference evidence="8" key="1">
    <citation type="submission" date="2009-09" db="EMBL/GenBank/DDBJ databases">
        <authorList>
            <person name="Weinstock G."/>
            <person name="Sodergren E."/>
            <person name="Clifton S."/>
            <person name="Fulton L."/>
            <person name="Fulton B."/>
            <person name="Courtney L."/>
            <person name="Fronick C."/>
            <person name="Harrison M."/>
            <person name="Strong C."/>
            <person name="Farmer C."/>
            <person name="Delahaunty K."/>
            <person name="Markovic C."/>
            <person name="Hall O."/>
            <person name="Minx P."/>
            <person name="Tomlinson C."/>
            <person name="Mitreva M."/>
            <person name="Nelson J."/>
            <person name="Hou S."/>
            <person name="Wollam A."/>
            <person name="Pepin K.H."/>
            <person name="Johnson M."/>
            <person name="Bhonagiri V."/>
            <person name="Nash W.E."/>
            <person name="Warren W."/>
            <person name="Chinwalla A."/>
            <person name="Mardis E.R."/>
            <person name="Wilson R.K."/>
        </authorList>
    </citation>
    <scope>NUCLEOTIDE SEQUENCE [LARGE SCALE GENOMIC DNA]</scope>
    <source>
        <strain evidence="8">DSM 15470</strain>
    </source>
</reference>
<dbReference type="CDD" id="cd01658">
    <property type="entry name" value="Ribosomal_L30"/>
    <property type="match status" value="1"/>
</dbReference>
<sequence length="69" mass="7710">MKFITDRRTIMKVIITLKKSVIGSKPEHIATVKALGLKKTNSSVVKELTPQIQGMVHAVRHLVECKEAE</sequence>
<dbReference type="PROSITE" id="PS00634">
    <property type="entry name" value="RIBOSOMAL_L30"/>
    <property type="match status" value="1"/>
</dbReference>
<keyword evidence="3 5" id="KW-0689">Ribosomal protein</keyword>
<dbReference type="AlphaFoldDB" id="C9LN16"/>
<dbReference type="GO" id="GO:0003735">
    <property type="term" value="F:structural constituent of ribosome"/>
    <property type="evidence" value="ECO:0007669"/>
    <property type="project" value="InterPro"/>
</dbReference>
<comment type="similarity">
    <text evidence="1 5 6">Belongs to the universal ribosomal protein uL30 family.</text>
</comment>
<evidence type="ECO:0000256" key="5">
    <source>
        <dbReference type="HAMAP-Rule" id="MF_01371"/>
    </source>
</evidence>
<dbReference type="InterPro" id="IPR018038">
    <property type="entry name" value="Ribosomal_uL30_CS"/>
</dbReference>
<dbReference type="Proteomes" id="UP000004736">
    <property type="component" value="Unassembled WGS sequence"/>
</dbReference>
<gene>
    <name evidence="5 8" type="primary">rpmD</name>
    <name evidence="8" type="ORF">GCWU000321_00930</name>
</gene>
<keyword evidence="4 5" id="KW-0687">Ribonucleoprotein</keyword>
<comment type="subunit">
    <text evidence="2 5">Part of the 50S ribosomal subunit.</text>
</comment>
<dbReference type="GO" id="GO:0022625">
    <property type="term" value="C:cytosolic large ribosomal subunit"/>
    <property type="evidence" value="ECO:0007669"/>
    <property type="project" value="TreeGrafter"/>
</dbReference>
<dbReference type="HAMAP" id="MF_01371_B">
    <property type="entry name" value="Ribosomal_uL30_B"/>
    <property type="match status" value="1"/>
</dbReference>
<protein>
    <recommendedName>
        <fullName evidence="5">Large ribosomal subunit protein uL30</fullName>
    </recommendedName>
</protein>
<evidence type="ECO:0000256" key="2">
    <source>
        <dbReference type="ARBA" id="ARBA00011838"/>
    </source>
</evidence>
<dbReference type="Gene3D" id="3.30.1390.20">
    <property type="entry name" value="Ribosomal protein L30, ferredoxin-like fold domain"/>
    <property type="match status" value="1"/>
</dbReference>
<evidence type="ECO:0000256" key="4">
    <source>
        <dbReference type="ARBA" id="ARBA00023274"/>
    </source>
</evidence>
<dbReference type="PANTHER" id="PTHR15892">
    <property type="entry name" value="MITOCHONDRIAL RIBOSOMAL PROTEIN L30"/>
    <property type="match status" value="1"/>
</dbReference>
<dbReference type="EMBL" id="ACIM02000001">
    <property type="protein sequence ID" value="EEW96952.1"/>
    <property type="molecule type" value="Genomic_DNA"/>
</dbReference>
<evidence type="ECO:0000256" key="1">
    <source>
        <dbReference type="ARBA" id="ARBA00007594"/>
    </source>
</evidence>
<dbReference type="STRING" id="592028.GCWU000321_00930"/>
<dbReference type="PANTHER" id="PTHR15892:SF2">
    <property type="entry name" value="LARGE RIBOSOMAL SUBUNIT PROTEIN UL30M"/>
    <property type="match status" value="1"/>
</dbReference>
<proteinExistence type="inferred from homology"/>
<evidence type="ECO:0000313" key="9">
    <source>
        <dbReference type="Proteomes" id="UP000004736"/>
    </source>
</evidence>
<accession>C9LN16</accession>
<evidence type="ECO:0000313" key="8">
    <source>
        <dbReference type="EMBL" id="EEW96952.1"/>
    </source>
</evidence>
<dbReference type="GO" id="GO:0006412">
    <property type="term" value="P:translation"/>
    <property type="evidence" value="ECO:0007669"/>
    <property type="project" value="UniProtKB-UniRule"/>
</dbReference>
<feature type="domain" description="Large ribosomal subunit protein uL30-like ferredoxin-like fold" evidence="7">
    <location>
        <begin position="14"/>
        <end position="63"/>
    </location>
</feature>
<keyword evidence="9" id="KW-1185">Reference proteome</keyword>
<name>C9LN16_9FIRM</name>
<dbReference type="PIRSF" id="PIRSF002211">
    <property type="entry name" value="Ribosomal_L30_bac-type"/>
    <property type="match status" value="1"/>
</dbReference>
<dbReference type="InterPro" id="IPR016082">
    <property type="entry name" value="Ribosomal_uL30_ferredoxin-like"/>
</dbReference>
<evidence type="ECO:0000259" key="7">
    <source>
        <dbReference type="Pfam" id="PF00327"/>
    </source>
</evidence>
<dbReference type="SUPFAM" id="SSF55129">
    <property type="entry name" value="Ribosomal protein L30p/L7e"/>
    <property type="match status" value="1"/>
</dbReference>
<evidence type="ECO:0000256" key="3">
    <source>
        <dbReference type="ARBA" id="ARBA00022980"/>
    </source>
</evidence>
<comment type="caution">
    <text evidence="8">The sequence shown here is derived from an EMBL/GenBank/DDBJ whole genome shotgun (WGS) entry which is preliminary data.</text>
</comment>